<dbReference type="GeneID" id="87818141"/>
<feature type="compositionally biased region" description="Basic residues" evidence="2">
    <location>
        <begin position="514"/>
        <end position="523"/>
    </location>
</feature>
<evidence type="ECO:0000256" key="1">
    <source>
        <dbReference type="SAM" id="Coils"/>
    </source>
</evidence>
<sequence length="786" mass="84470">MATRQERMRDRMRGAGRHNVGDIDFGFVIPVAGEPTAEPEEPLTHNSTPPPPPPPATRPSPNTSAKRQYPGRHGPRASPTPSRRSATGHDIYSIPDASTDAGDIDTARNTQPPQAQGARVEVVVEEEPEDHPMADAPSSLPPSTANQPQRHHQRQRGPLSSIISATKRLAFDPSSPLAAAAHNELASAMDIEPRSEPDPPVVSASLPVEMEVTESPADAPGSGRRRPLRMGAGTPVVGSSVLLQKIVGGLGSSGGGDAAEDGEGGQHQVGNSSPIERRVARRKRARSGSGSASATASSVGGRTRFGSSSVGVGAEGSPRGRGGVLGRKAAVVVVEEDEEEVEEEEVEGTVAESDGGLEEIVEKSAVQVEEIEEEVEELSGEAQEEVPEEEEEQEEAEEVGEKEAAQRLGRKRPRRSLPAPSPELGDGATEDSPVPKRRRRREVASPAQQQQPAKKGRPGRPPKSRLATAALAPAREPSPPREPSSPPEPSPAPPPPERRVEPRPKPKPQPSKPTGKKRGRKSKAAQAENEGQGEGESETPTGSVPVNVQRYTKPRRATAAAGDDAEDGENAQDANNPKGIGEIPFSNRSGVNAIDVLSTLCDELLEAYMEKLVERGRAAEDAATRREQKTMYRALEAFQEEVRTRLLEHTIALDTLHSLRKRVRAAQREKLGLRDEILRVRAEREQVALRMDAIRIRHEAESKAALRHITLSSTMHDIDFAVERGRDAPELSPTEQKRAELANLELLIGRVADQACSRSDGGGALRQIREFNAFLERAAGVLEGRS</sequence>
<dbReference type="Proteomes" id="UP001302676">
    <property type="component" value="Unassembled WGS sequence"/>
</dbReference>
<reference evidence="4" key="1">
    <citation type="journal article" date="2023" name="Mol. Phylogenet. Evol.">
        <title>Genome-scale phylogeny and comparative genomics of the fungal order Sordariales.</title>
        <authorList>
            <person name="Hensen N."/>
            <person name="Bonometti L."/>
            <person name="Westerberg I."/>
            <person name="Brannstrom I.O."/>
            <person name="Guillou S."/>
            <person name="Cros-Aarteil S."/>
            <person name="Calhoun S."/>
            <person name="Haridas S."/>
            <person name="Kuo A."/>
            <person name="Mondo S."/>
            <person name="Pangilinan J."/>
            <person name="Riley R."/>
            <person name="LaButti K."/>
            <person name="Andreopoulos B."/>
            <person name="Lipzen A."/>
            <person name="Chen C."/>
            <person name="Yan M."/>
            <person name="Daum C."/>
            <person name="Ng V."/>
            <person name="Clum A."/>
            <person name="Steindorff A."/>
            <person name="Ohm R.A."/>
            <person name="Martin F."/>
            <person name="Silar P."/>
            <person name="Natvig D.O."/>
            <person name="Lalanne C."/>
            <person name="Gautier V."/>
            <person name="Ament-Velasquez S.L."/>
            <person name="Kruys A."/>
            <person name="Hutchinson M.I."/>
            <person name="Powell A.J."/>
            <person name="Barry K."/>
            <person name="Miller A.N."/>
            <person name="Grigoriev I.V."/>
            <person name="Debuchy R."/>
            <person name="Gladieux P."/>
            <person name="Hiltunen Thoren M."/>
            <person name="Johannesson H."/>
        </authorList>
    </citation>
    <scope>NUCLEOTIDE SEQUENCE</scope>
    <source>
        <strain evidence="4">CBS 141.50</strain>
    </source>
</reference>
<keyword evidence="1" id="KW-0175">Coiled coil</keyword>
<comment type="caution">
    <text evidence="4">The sequence shown here is derived from an EMBL/GenBank/DDBJ whole genome shotgun (WGS) entry which is preliminary data.</text>
</comment>
<organism evidence="4 5">
    <name type="scientific">Dichotomopilus funicola</name>
    <dbReference type="NCBI Taxonomy" id="1934379"/>
    <lineage>
        <taxon>Eukaryota</taxon>
        <taxon>Fungi</taxon>
        <taxon>Dikarya</taxon>
        <taxon>Ascomycota</taxon>
        <taxon>Pezizomycotina</taxon>
        <taxon>Sordariomycetes</taxon>
        <taxon>Sordariomycetidae</taxon>
        <taxon>Sordariales</taxon>
        <taxon>Chaetomiaceae</taxon>
        <taxon>Dichotomopilus</taxon>
    </lineage>
</organism>
<feature type="region of interest" description="Disordered" evidence="2">
    <location>
        <begin position="210"/>
        <end position="584"/>
    </location>
</feature>
<reference evidence="4" key="2">
    <citation type="submission" date="2023-05" db="EMBL/GenBank/DDBJ databases">
        <authorList>
            <consortium name="Lawrence Berkeley National Laboratory"/>
            <person name="Steindorff A."/>
            <person name="Hensen N."/>
            <person name="Bonometti L."/>
            <person name="Westerberg I."/>
            <person name="Brannstrom I.O."/>
            <person name="Guillou S."/>
            <person name="Cros-Aarteil S."/>
            <person name="Calhoun S."/>
            <person name="Haridas S."/>
            <person name="Kuo A."/>
            <person name="Mondo S."/>
            <person name="Pangilinan J."/>
            <person name="Riley R."/>
            <person name="Labutti K."/>
            <person name="Andreopoulos B."/>
            <person name="Lipzen A."/>
            <person name="Chen C."/>
            <person name="Yanf M."/>
            <person name="Daum C."/>
            <person name="Ng V."/>
            <person name="Clum A."/>
            <person name="Ohm R."/>
            <person name="Martin F."/>
            <person name="Silar P."/>
            <person name="Natvig D."/>
            <person name="Lalanne C."/>
            <person name="Gautier V."/>
            <person name="Ament-Velasquez S.L."/>
            <person name="Kruys A."/>
            <person name="Hutchinson M.I."/>
            <person name="Powell A.J."/>
            <person name="Barry K."/>
            <person name="Miller A.N."/>
            <person name="Grigoriev I.V."/>
            <person name="Debuchy R."/>
            <person name="Gladieux P."/>
            <person name="Thoren M.H."/>
            <person name="Johannesson H."/>
        </authorList>
    </citation>
    <scope>NUCLEOTIDE SEQUENCE</scope>
    <source>
        <strain evidence="4">CBS 141.50</strain>
    </source>
</reference>
<feature type="compositionally biased region" description="Acidic residues" evidence="2">
    <location>
        <begin position="369"/>
        <end position="398"/>
    </location>
</feature>
<feature type="domain" description="Inner kinetochore subunit AME1" evidence="3">
    <location>
        <begin position="586"/>
        <end position="777"/>
    </location>
</feature>
<protein>
    <recommendedName>
        <fullName evidence="3">Inner kinetochore subunit AME1 domain-containing protein</fullName>
    </recommendedName>
</protein>
<feature type="compositionally biased region" description="Pro residues" evidence="2">
    <location>
        <begin position="476"/>
        <end position="495"/>
    </location>
</feature>
<feature type="compositionally biased region" description="Gly residues" evidence="2">
    <location>
        <begin position="248"/>
        <end position="257"/>
    </location>
</feature>
<keyword evidence="5" id="KW-1185">Reference proteome</keyword>
<feature type="compositionally biased region" description="Acidic residues" evidence="2">
    <location>
        <begin position="334"/>
        <end position="347"/>
    </location>
</feature>
<dbReference type="Pfam" id="PF20994">
    <property type="entry name" value="CENPU"/>
    <property type="match status" value="1"/>
</dbReference>
<feature type="compositionally biased region" description="Low complexity" evidence="2">
    <location>
        <begin position="287"/>
        <end position="317"/>
    </location>
</feature>
<feature type="region of interest" description="Disordered" evidence="2">
    <location>
        <begin position="1"/>
        <end position="167"/>
    </location>
</feature>
<name>A0AAN6UZ54_9PEZI</name>
<evidence type="ECO:0000313" key="4">
    <source>
        <dbReference type="EMBL" id="KAK4141559.1"/>
    </source>
</evidence>
<feature type="compositionally biased region" description="Polar residues" evidence="2">
    <location>
        <begin position="539"/>
        <end position="550"/>
    </location>
</feature>
<dbReference type="InterPro" id="IPR048743">
    <property type="entry name" value="AME1"/>
</dbReference>
<dbReference type="EMBL" id="MU853609">
    <property type="protein sequence ID" value="KAK4141559.1"/>
    <property type="molecule type" value="Genomic_DNA"/>
</dbReference>
<evidence type="ECO:0000259" key="3">
    <source>
        <dbReference type="Pfam" id="PF20994"/>
    </source>
</evidence>
<dbReference type="RefSeq" id="XP_062634930.1">
    <property type="nucleotide sequence ID" value="XM_062781528.1"/>
</dbReference>
<feature type="compositionally biased region" description="Basic and acidic residues" evidence="2">
    <location>
        <begin position="1"/>
        <end position="13"/>
    </location>
</feature>
<feature type="coiled-coil region" evidence="1">
    <location>
        <begin position="656"/>
        <end position="683"/>
    </location>
</feature>
<dbReference type="AlphaFoldDB" id="A0AAN6UZ54"/>
<accession>A0AAN6UZ54</accession>
<feature type="compositionally biased region" description="Pro residues" evidence="2">
    <location>
        <begin position="48"/>
        <end position="58"/>
    </location>
</feature>
<feature type="compositionally biased region" description="Basic residues" evidence="2">
    <location>
        <begin position="454"/>
        <end position="463"/>
    </location>
</feature>
<evidence type="ECO:0000256" key="2">
    <source>
        <dbReference type="SAM" id="MobiDB-lite"/>
    </source>
</evidence>
<gene>
    <name evidence="4" type="ORF">C8A04DRAFT_30799</name>
</gene>
<evidence type="ECO:0000313" key="5">
    <source>
        <dbReference type="Proteomes" id="UP001302676"/>
    </source>
</evidence>
<proteinExistence type="predicted"/>